<dbReference type="Gene3D" id="2.130.10.130">
    <property type="entry name" value="Integrin alpha, N-terminal"/>
    <property type="match status" value="3"/>
</dbReference>
<feature type="signal peptide" evidence="4">
    <location>
        <begin position="1"/>
        <end position="20"/>
    </location>
</feature>
<dbReference type="Gene3D" id="2.60.40.10">
    <property type="entry name" value="Immunoglobulins"/>
    <property type="match status" value="1"/>
</dbReference>
<dbReference type="AlphaFoldDB" id="A0A4Q7Z8Y5"/>
<keyword evidence="6" id="KW-1185">Reference proteome</keyword>
<dbReference type="EMBL" id="SHKX01000011">
    <property type="protein sequence ID" value="RZU46960.1"/>
    <property type="molecule type" value="Genomic_DNA"/>
</dbReference>
<evidence type="ECO:0000256" key="2">
    <source>
        <dbReference type="ARBA" id="ARBA00022737"/>
    </source>
</evidence>
<dbReference type="Pfam" id="PF14312">
    <property type="entry name" value="FG-GAP_2"/>
    <property type="match status" value="2"/>
</dbReference>
<evidence type="ECO:0000313" key="6">
    <source>
        <dbReference type="Proteomes" id="UP000292423"/>
    </source>
</evidence>
<feature type="chain" id="PRO_5020785390" evidence="4">
    <location>
        <begin position="21"/>
        <end position="638"/>
    </location>
</feature>
<dbReference type="Proteomes" id="UP000292423">
    <property type="component" value="Unassembled WGS sequence"/>
</dbReference>
<name>A0A4Q7Z8Y5_9GAMM</name>
<dbReference type="OrthoDB" id="9782766at2"/>
<dbReference type="RefSeq" id="WP_130412040.1">
    <property type="nucleotide sequence ID" value="NZ_SHKX01000011.1"/>
</dbReference>
<dbReference type="PANTHER" id="PTHR36220">
    <property type="entry name" value="UNNAMED PRODUCT"/>
    <property type="match status" value="1"/>
</dbReference>
<keyword evidence="3" id="KW-0325">Glycoprotein</keyword>
<reference evidence="5 6" key="1">
    <citation type="submission" date="2019-02" db="EMBL/GenBank/DDBJ databases">
        <title>Genomic Encyclopedia of Type Strains, Phase IV (KMG-IV): sequencing the most valuable type-strain genomes for metagenomic binning, comparative biology and taxonomic classification.</title>
        <authorList>
            <person name="Goeker M."/>
        </authorList>
    </citation>
    <scope>NUCLEOTIDE SEQUENCE [LARGE SCALE GENOMIC DNA]</scope>
    <source>
        <strain evidence="5 6">DSM 105135</strain>
    </source>
</reference>
<accession>A0A4Q7Z8Y5</accession>
<proteinExistence type="predicted"/>
<protein>
    <submittedName>
        <fullName evidence="5">FG-GAP repeat protein</fullName>
    </submittedName>
</protein>
<dbReference type="InterPro" id="IPR028994">
    <property type="entry name" value="Integrin_alpha_N"/>
</dbReference>
<keyword evidence="1 4" id="KW-0732">Signal</keyword>
<dbReference type="InterPro" id="IPR013517">
    <property type="entry name" value="FG-GAP"/>
</dbReference>
<dbReference type="PANTHER" id="PTHR36220:SF1">
    <property type="entry name" value="GAMMA TUBULIN COMPLEX COMPONENT C-TERMINAL DOMAIN-CONTAINING PROTEIN"/>
    <property type="match status" value="1"/>
</dbReference>
<evidence type="ECO:0000256" key="3">
    <source>
        <dbReference type="ARBA" id="ARBA00023180"/>
    </source>
</evidence>
<gene>
    <name evidence="5" type="ORF">EV700_1346</name>
</gene>
<dbReference type="SMART" id="SM00191">
    <property type="entry name" value="Int_alpha"/>
    <property type="match status" value="6"/>
</dbReference>
<comment type="caution">
    <text evidence="5">The sequence shown here is derived from an EMBL/GenBank/DDBJ whole genome shotgun (WGS) entry which is preliminary data.</text>
</comment>
<dbReference type="PROSITE" id="PS51257">
    <property type="entry name" value="PROKAR_LIPOPROTEIN"/>
    <property type="match status" value="1"/>
</dbReference>
<evidence type="ECO:0000256" key="4">
    <source>
        <dbReference type="SAM" id="SignalP"/>
    </source>
</evidence>
<dbReference type="SUPFAM" id="SSF82171">
    <property type="entry name" value="DPP6 N-terminal domain-like"/>
    <property type="match status" value="2"/>
</dbReference>
<dbReference type="InterPro" id="IPR013519">
    <property type="entry name" value="Int_alpha_beta-p"/>
</dbReference>
<organism evidence="5 6">
    <name type="scientific">Fluviicoccus keumensis</name>
    <dbReference type="NCBI Taxonomy" id="1435465"/>
    <lineage>
        <taxon>Bacteria</taxon>
        <taxon>Pseudomonadati</taxon>
        <taxon>Pseudomonadota</taxon>
        <taxon>Gammaproteobacteria</taxon>
        <taxon>Moraxellales</taxon>
        <taxon>Moraxellaceae</taxon>
        <taxon>Fluviicoccus</taxon>
    </lineage>
</organism>
<dbReference type="InterPro" id="IPR013783">
    <property type="entry name" value="Ig-like_fold"/>
</dbReference>
<sequence>MTLMRIAKYSFAGSLTLALAACGGGGGGGGSSTSTAPAAASLSMSIGVQGLDLSWTPVSGVTSYRLYQDATGSSGFTRIGGDIAAASGSYRLPVSSHLLDWPNARFRIDACNGDSCTASQPISVVSGMLASITYVKASNTQDGSRFGGSAALSGDGRTLVVGSPQVKDEAEGLYIGDRSVAGSGADNHGAVYVYQMGSNGLWSQVLYLKAPHIRDADGNPEGGFGARFGTGVAVNSDGSVIAVGAAGEGSGAVGVNGDQTDSTLIDSGAVYVYSRDTGGNWSEPTYLKSSNSRDNQLFGAAISLSKDGNRLVVGAPGEDSPAKGVNGNGALTGSTDSGAAYLFEKSGGAWAQKAYLKASNSRANARFGDSVALAGDGQTVAVGSPGENSSARGINGNQNAAGLDDSGAVYVFAYDNGAALWTQQSYIKASNTPLATDVIDGPEFGTAVSLSDNGALLAVGAPYVDSDNATLSSNDNTRNLGAVYLFKRAAAWVQTAMLKTVNTGMFANVGSSVALSGDGTLLAIGAPGDATLSRGINGSTASAGGINENGGVYMFAIDGNGAGTQRSYVKASNTMTSSAGLWLDIRSRFGDVVALSTDGKRLAVGAPGEYGMAKGVHNGADVAGSDVSRPEAGAVYLY</sequence>
<keyword evidence="2" id="KW-0677">Repeat</keyword>
<evidence type="ECO:0000256" key="1">
    <source>
        <dbReference type="ARBA" id="ARBA00022729"/>
    </source>
</evidence>
<evidence type="ECO:0000313" key="5">
    <source>
        <dbReference type="EMBL" id="RZU46960.1"/>
    </source>
</evidence>